<comment type="caution">
    <text evidence="2">The sequence shown here is derived from an EMBL/GenBank/DDBJ whole genome shotgun (WGS) entry which is preliminary data.</text>
</comment>
<feature type="compositionally biased region" description="Low complexity" evidence="1">
    <location>
        <begin position="256"/>
        <end position="269"/>
    </location>
</feature>
<feature type="region of interest" description="Disordered" evidence="1">
    <location>
        <begin position="390"/>
        <end position="448"/>
    </location>
</feature>
<evidence type="ECO:0000256" key="1">
    <source>
        <dbReference type="SAM" id="MobiDB-lite"/>
    </source>
</evidence>
<feature type="compositionally biased region" description="Basic and acidic residues" evidence="1">
    <location>
        <begin position="18"/>
        <end position="29"/>
    </location>
</feature>
<accession>A0A135VAJ0</accession>
<dbReference type="EMBL" id="JFFI01000064">
    <property type="protein sequence ID" value="KXH69517.1"/>
    <property type="molecule type" value="Genomic_DNA"/>
</dbReference>
<dbReference type="AlphaFoldDB" id="A0A135VAJ0"/>
<sequence>MSRSSFSIRRLISPRRSQTIDERERRHSGDSVGSEDISLFKSRRKQQKSKSWAPARRPSNPKPRRPSREETLVRRTQSIKRIPAESPSCPQGSPHSSSSSLCSCECHTDTASTNTSYGTLCSPRLQERPSRSTAPKRLAERRHLCISPLSPPPSRRPRPMSTEADIKAQEAGDIELSEHPALRETMTPPPTPEDDGLDRWSLNVQELIRETDEAFKAVGTAIEEAKMAVSTFPSHIKTGSASSSSTPPPNMAKPDSPSLPLLRLQSRNSTPALPPPSMSTSVSSASKPRRKKSKKSKRVKMRSKKSARWQLGEDIADILTGQFFRKVEVDELLTPDRLHALRMERESQGQPRRSSDTLWTVSTDGSETPVEPFHLQDLLSRIGAAGAKTSVTPSEAMTPPELLNPSILRDLPFREKSPRRKKPVTKDEYEAEDPTHVVPPPPAKNPARFLPRPQAPLLPTIPEVVVTTPDVGGHSAKHSNRTPRTFAPVDEDDFIFFQSTPFTFNHSAFRHGNIRFPKSEVVKGLKIDPDDTLDWTAFQMAILGGAGDLFSDPADFSQRTEAEETADLTAWFDDFGFDSHGRLLTSDADKPTSRLQLRSRASTLDCSPRSFGRVAPRDSDLPIPVKAEHPTGFWNEGNVNVSKFLTQGCNIRRWTMEGQQQQQHPKRQNRESIGSLPPSPMMDLVMMRGSDGEPEVVPMGYNLGHDLGDFLRWEAENVYATGVY</sequence>
<dbReference type="STRING" id="1209931.A0A135VAJ0"/>
<feature type="region of interest" description="Disordered" evidence="1">
    <location>
        <begin position="343"/>
        <end position="366"/>
    </location>
</feature>
<evidence type="ECO:0000313" key="2">
    <source>
        <dbReference type="EMBL" id="KXH69517.1"/>
    </source>
</evidence>
<dbReference type="Proteomes" id="UP000070121">
    <property type="component" value="Unassembled WGS sequence"/>
</dbReference>
<feature type="compositionally biased region" description="Low complexity" evidence="1">
    <location>
        <begin position="86"/>
        <end position="102"/>
    </location>
</feature>
<feature type="region of interest" description="Disordered" evidence="1">
    <location>
        <begin position="235"/>
        <end position="306"/>
    </location>
</feature>
<gene>
    <name evidence="2" type="ORF">CSAL01_01539</name>
</gene>
<feature type="region of interest" description="Disordered" evidence="1">
    <location>
        <begin position="656"/>
        <end position="678"/>
    </location>
</feature>
<organism evidence="2 3">
    <name type="scientific">Colletotrichum salicis</name>
    <dbReference type="NCBI Taxonomy" id="1209931"/>
    <lineage>
        <taxon>Eukaryota</taxon>
        <taxon>Fungi</taxon>
        <taxon>Dikarya</taxon>
        <taxon>Ascomycota</taxon>
        <taxon>Pezizomycotina</taxon>
        <taxon>Sordariomycetes</taxon>
        <taxon>Hypocreomycetidae</taxon>
        <taxon>Glomerellales</taxon>
        <taxon>Glomerellaceae</taxon>
        <taxon>Colletotrichum</taxon>
        <taxon>Colletotrichum acutatum species complex</taxon>
    </lineage>
</organism>
<feature type="region of interest" description="Disordered" evidence="1">
    <location>
        <begin position="1"/>
        <end position="201"/>
    </location>
</feature>
<dbReference type="OrthoDB" id="5244857at2759"/>
<name>A0A135VAJ0_9PEZI</name>
<protein>
    <submittedName>
        <fullName evidence="2">Uncharacterized protein</fullName>
    </submittedName>
</protein>
<evidence type="ECO:0000313" key="3">
    <source>
        <dbReference type="Proteomes" id="UP000070121"/>
    </source>
</evidence>
<keyword evidence="3" id="KW-1185">Reference proteome</keyword>
<reference evidence="2 3" key="1">
    <citation type="submission" date="2014-02" db="EMBL/GenBank/DDBJ databases">
        <title>The genome sequence of Colletotrichum salicis CBS 607.94.</title>
        <authorList>
            <person name="Baroncelli R."/>
            <person name="Thon M.R."/>
        </authorList>
    </citation>
    <scope>NUCLEOTIDE SEQUENCE [LARGE SCALE GENOMIC DNA]</scope>
    <source>
        <strain evidence="2 3">CBS 607.94</strain>
    </source>
</reference>
<feature type="compositionally biased region" description="Basic and acidic residues" evidence="1">
    <location>
        <begin position="164"/>
        <end position="182"/>
    </location>
</feature>
<feature type="compositionally biased region" description="Polar residues" evidence="1">
    <location>
        <begin position="348"/>
        <end position="366"/>
    </location>
</feature>
<feature type="compositionally biased region" description="Polar residues" evidence="1">
    <location>
        <begin position="109"/>
        <end position="119"/>
    </location>
</feature>
<feature type="compositionally biased region" description="Low complexity" evidence="1">
    <location>
        <begin position="1"/>
        <end position="17"/>
    </location>
</feature>
<proteinExistence type="predicted"/>
<feature type="compositionally biased region" description="Low complexity" evidence="1">
    <location>
        <begin position="49"/>
        <end position="58"/>
    </location>
</feature>
<feature type="compositionally biased region" description="Basic residues" evidence="1">
    <location>
        <begin position="287"/>
        <end position="306"/>
    </location>
</feature>